<name>A0A5E4SHX5_9BURK</name>
<dbReference type="GO" id="GO:0016740">
    <property type="term" value="F:transferase activity"/>
    <property type="evidence" value="ECO:0007669"/>
    <property type="project" value="UniProtKB-KW"/>
</dbReference>
<evidence type="ECO:0000259" key="3">
    <source>
        <dbReference type="PROSITE" id="PS50404"/>
    </source>
</evidence>
<dbReference type="InterPro" id="IPR040079">
    <property type="entry name" value="Glutathione_S-Trfase"/>
</dbReference>
<comment type="similarity">
    <text evidence="1">Belongs to the GST superfamily.</text>
</comment>
<dbReference type="PROSITE" id="PS50404">
    <property type="entry name" value="GST_NTER"/>
    <property type="match status" value="1"/>
</dbReference>
<protein>
    <submittedName>
        <fullName evidence="5">Glutathione S-transferase</fullName>
    </submittedName>
</protein>
<dbReference type="InterPro" id="IPR036249">
    <property type="entry name" value="Thioredoxin-like_sf"/>
</dbReference>
<dbReference type="PANTHER" id="PTHR44051:SF2">
    <property type="entry name" value="HYPOTHETICAL GLUTATHIONE S-TRANSFERASE LIKE PROTEIN"/>
    <property type="match status" value="1"/>
</dbReference>
<dbReference type="InterPro" id="IPR036282">
    <property type="entry name" value="Glutathione-S-Trfase_C_sf"/>
</dbReference>
<dbReference type="Pfam" id="PF13409">
    <property type="entry name" value="GST_N_2"/>
    <property type="match status" value="1"/>
</dbReference>
<dbReference type="SFLD" id="SFLDG01151">
    <property type="entry name" value="Main.2:_Nu-like"/>
    <property type="match status" value="1"/>
</dbReference>
<dbReference type="PROSITE" id="PS50405">
    <property type="entry name" value="GST_CTER"/>
    <property type="match status" value="1"/>
</dbReference>
<evidence type="ECO:0000256" key="1">
    <source>
        <dbReference type="ARBA" id="ARBA00007409"/>
    </source>
</evidence>
<evidence type="ECO:0000256" key="2">
    <source>
        <dbReference type="ARBA" id="ARBA00022679"/>
    </source>
</evidence>
<dbReference type="InterPro" id="IPR010987">
    <property type="entry name" value="Glutathione-S-Trfase_C-like"/>
</dbReference>
<proteinExistence type="inferred from homology"/>
<sequence length="240" mass="25819">MSRPADAATDANTKAIPEAIPDVPIRAARPIRLYRFALSGHCHRVELMLRLLDLPYEAIDIDLATGEHKQAPYLAINPFGQVPAIDDDGVVLTDSNAILVYLASRYDTRHAWLPRDAVAAAHVQRWLSVAAGDLAFGAAAARVAVVFNRDVDTTAMIERGVLLLTRLEAHLARAQATAFVAAATPTIADIALYTYLAHAPEGNVSLQPYPAVRAWLARIEALPRFVPMASTPCGLNAVAA</sequence>
<dbReference type="EMBL" id="CABPSB010000002">
    <property type="protein sequence ID" value="VVD74382.1"/>
    <property type="molecule type" value="Genomic_DNA"/>
</dbReference>
<organism evidence="5 6">
    <name type="scientific">Pandoraea anhela</name>
    <dbReference type="NCBI Taxonomy" id="2508295"/>
    <lineage>
        <taxon>Bacteria</taxon>
        <taxon>Pseudomonadati</taxon>
        <taxon>Pseudomonadota</taxon>
        <taxon>Betaproteobacteria</taxon>
        <taxon>Burkholderiales</taxon>
        <taxon>Burkholderiaceae</taxon>
        <taxon>Pandoraea</taxon>
    </lineage>
</organism>
<evidence type="ECO:0000313" key="6">
    <source>
        <dbReference type="Proteomes" id="UP000406256"/>
    </source>
</evidence>
<keyword evidence="2 5" id="KW-0808">Transferase</keyword>
<dbReference type="Proteomes" id="UP000406256">
    <property type="component" value="Unassembled WGS sequence"/>
</dbReference>
<dbReference type="SFLD" id="SFLDS00019">
    <property type="entry name" value="Glutathione_Transferase_(cytos"/>
    <property type="match status" value="1"/>
</dbReference>
<reference evidence="5 6" key="1">
    <citation type="submission" date="2019-08" db="EMBL/GenBank/DDBJ databases">
        <authorList>
            <person name="Peeters C."/>
        </authorList>
    </citation>
    <scope>NUCLEOTIDE SEQUENCE [LARGE SCALE GENOMIC DNA]</scope>
    <source>
        <strain evidence="5 6">LMG 31108</strain>
    </source>
</reference>
<dbReference type="Gene3D" id="3.40.30.10">
    <property type="entry name" value="Glutaredoxin"/>
    <property type="match status" value="1"/>
</dbReference>
<dbReference type="OrthoDB" id="9797500at2"/>
<evidence type="ECO:0000259" key="4">
    <source>
        <dbReference type="PROSITE" id="PS50405"/>
    </source>
</evidence>
<dbReference type="FunFam" id="3.40.30.10:FF:000039">
    <property type="entry name" value="Glutathione S-transferase domain"/>
    <property type="match status" value="1"/>
</dbReference>
<dbReference type="Pfam" id="PF13410">
    <property type="entry name" value="GST_C_2"/>
    <property type="match status" value="1"/>
</dbReference>
<dbReference type="SFLD" id="SFLDG00358">
    <property type="entry name" value="Main_(cytGST)"/>
    <property type="match status" value="1"/>
</dbReference>
<feature type="domain" description="GST C-terminal" evidence="4">
    <location>
        <begin position="116"/>
        <end position="240"/>
    </location>
</feature>
<evidence type="ECO:0000313" key="5">
    <source>
        <dbReference type="EMBL" id="VVD74382.1"/>
    </source>
</evidence>
<dbReference type="SUPFAM" id="SSF52833">
    <property type="entry name" value="Thioredoxin-like"/>
    <property type="match status" value="1"/>
</dbReference>
<dbReference type="PANTHER" id="PTHR44051">
    <property type="entry name" value="GLUTATHIONE S-TRANSFERASE-RELATED"/>
    <property type="match status" value="1"/>
</dbReference>
<keyword evidence="6" id="KW-1185">Reference proteome</keyword>
<dbReference type="SUPFAM" id="SSF47616">
    <property type="entry name" value="GST C-terminal domain-like"/>
    <property type="match status" value="1"/>
</dbReference>
<dbReference type="CDD" id="cd03056">
    <property type="entry name" value="GST_N_4"/>
    <property type="match status" value="1"/>
</dbReference>
<dbReference type="Gene3D" id="1.20.1050.10">
    <property type="match status" value="1"/>
</dbReference>
<dbReference type="InterPro" id="IPR004045">
    <property type="entry name" value="Glutathione_S-Trfase_N"/>
</dbReference>
<dbReference type="AlphaFoldDB" id="A0A5E4SHX5"/>
<gene>
    <name evidence="5" type="ORF">PAN31108_00769</name>
</gene>
<accession>A0A5E4SHX5</accession>
<feature type="domain" description="GST N-terminal" evidence="3">
    <location>
        <begin position="29"/>
        <end position="110"/>
    </location>
</feature>
<dbReference type="RefSeq" id="WP_150667564.1">
    <property type="nucleotide sequence ID" value="NZ_CABPSB010000002.1"/>
</dbReference>